<dbReference type="SUPFAM" id="SSF52540">
    <property type="entry name" value="P-loop containing nucleoside triphosphate hydrolases"/>
    <property type="match status" value="1"/>
</dbReference>
<feature type="domain" description="ORC1/DEAH AAA+ ATPase" evidence="1">
    <location>
        <begin position="37"/>
        <end position="152"/>
    </location>
</feature>
<keyword evidence="3" id="KW-1185">Reference proteome</keyword>
<dbReference type="Pfam" id="PF13401">
    <property type="entry name" value="AAA_22"/>
    <property type="match status" value="1"/>
</dbReference>
<dbReference type="OrthoDB" id="9797061at2"/>
<dbReference type="EMBL" id="FPKU01000003">
    <property type="protein sequence ID" value="SFZ85967.1"/>
    <property type="molecule type" value="Genomic_DNA"/>
</dbReference>
<protein>
    <submittedName>
        <fullName evidence="2">AAA domain-containing protein</fullName>
    </submittedName>
</protein>
<dbReference type="InterPro" id="IPR027417">
    <property type="entry name" value="P-loop_NTPase"/>
</dbReference>
<evidence type="ECO:0000313" key="3">
    <source>
        <dbReference type="Proteomes" id="UP000183447"/>
    </source>
</evidence>
<reference evidence="2 3" key="1">
    <citation type="submission" date="2016-11" db="EMBL/GenBank/DDBJ databases">
        <authorList>
            <person name="Jaros S."/>
            <person name="Januszkiewicz K."/>
            <person name="Wedrychowicz H."/>
        </authorList>
    </citation>
    <scope>NUCLEOTIDE SEQUENCE [LARGE SCALE GENOMIC DNA]</scope>
    <source>
        <strain evidence="2 3">ATCC 23634</strain>
    </source>
</reference>
<dbReference type="InterPro" id="IPR000629">
    <property type="entry name" value="RNA-helicase_DEAD-box_CS"/>
</dbReference>
<dbReference type="InterPro" id="IPR052026">
    <property type="entry name" value="ExeA_AAA_ATPase_DNA-bind"/>
</dbReference>
<proteinExistence type="predicted"/>
<dbReference type="PROSITE" id="PS00039">
    <property type="entry name" value="DEAD_ATP_HELICASE"/>
    <property type="match status" value="1"/>
</dbReference>
<dbReference type="GO" id="GO:0016887">
    <property type="term" value="F:ATP hydrolysis activity"/>
    <property type="evidence" value="ECO:0007669"/>
    <property type="project" value="InterPro"/>
</dbReference>
<evidence type="ECO:0000313" key="2">
    <source>
        <dbReference type="EMBL" id="SFZ85967.1"/>
    </source>
</evidence>
<dbReference type="Proteomes" id="UP000183447">
    <property type="component" value="Unassembled WGS sequence"/>
</dbReference>
<sequence length="246" mass="26903">MTPKPTLVKTGSTAPLKNVAACLDVANRIIARPPGVDGLGVFFGPSGYGKSKASLFLQNKLDAIYVEVFDFWTRKLFVEALLAELEVAPRGTIGAMMQQAIRLLKDAPNRLLIIDEADKLVDKNMIELVRDIYKGAKIPVLLVGEERLPEKLAQYERCENRVTAFGMANPCDVGDARVLGQLYQPQLEIADDLLGHIVSETRGVASRIVTTLAEVGQFCRTHGHTAIDKSAYSGAVFTGRPPRRGR</sequence>
<dbReference type="PANTHER" id="PTHR35894">
    <property type="entry name" value="GENERAL SECRETION PATHWAY PROTEIN A-RELATED"/>
    <property type="match status" value="1"/>
</dbReference>
<dbReference type="Gene3D" id="3.40.50.300">
    <property type="entry name" value="P-loop containing nucleotide triphosphate hydrolases"/>
    <property type="match status" value="1"/>
</dbReference>
<dbReference type="STRING" id="665118.SAMN02983003_3139"/>
<name>A0A1K2I119_9HYPH</name>
<dbReference type="GO" id="GO:0120545">
    <property type="term" value="F:nucleic acid conformation isomerase activity"/>
    <property type="evidence" value="ECO:0007669"/>
    <property type="project" value="UniProtKB-ARBA"/>
</dbReference>
<dbReference type="PANTHER" id="PTHR35894:SF5">
    <property type="entry name" value="MU-LIKE PROPHAGE FLUMU DNA TRANSPOSITION PROTEIN B"/>
    <property type="match status" value="1"/>
</dbReference>
<organism evidence="2 3">
    <name type="scientific">Devosia enhydra</name>
    <dbReference type="NCBI Taxonomy" id="665118"/>
    <lineage>
        <taxon>Bacteria</taxon>
        <taxon>Pseudomonadati</taxon>
        <taxon>Pseudomonadota</taxon>
        <taxon>Alphaproteobacteria</taxon>
        <taxon>Hyphomicrobiales</taxon>
        <taxon>Devosiaceae</taxon>
        <taxon>Devosia</taxon>
    </lineage>
</organism>
<dbReference type="AlphaFoldDB" id="A0A1K2I119"/>
<gene>
    <name evidence="2" type="ORF">SAMN02983003_3139</name>
</gene>
<accession>A0A1K2I119</accession>
<dbReference type="InterPro" id="IPR049945">
    <property type="entry name" value="AAA_22"/>
</dbReference>
<dbReference type="RefSeq" id="WP_072345203.1">
    <property type="nucleotide sequence ID" value="NZ_FPKU01000003.1"/>
</dbReference>
<evidence type="ECO:0000259" key="1">
    <source>
        <dbReference type="Pfam" id="PF13401"/>
    </source>
</evidence>